<evidence type="ECO:0000256" key="2">
    <source>
        <dbReference type="SAM" id="MobiDB-lite"/>
    </source>
</evidence>
<dbReference type="PANTHER" id="PTHR14580:SF0">
    <property type="entry name" value="MULTIPLE MYELOMA TUMOR-ASSOCIATED PROTEIN 2"/>
    <property type="match status" value="1"/>
</dbReference>
<evidence type="ECO:0000256" key="1">
    <source>
        <dbReference type="SAM" id="Coils"/>
    </source>
</evidence>
<reference evidence="4" key="2">
    <citation type="journal article" date="2023" name="IMA Fungus">
        <title>Comparative genomic study of the Penicillium genus elucidates a diverse pangenome and 15 lateral gene transfer events.</title>
        <authorList>
            <person name="Petersen C."/>
            <person name="Sorensen T."/>
            <person name="Nielsen M.R."/>
            <person name="Sondergaard T.E."/>
            <person name="Sorensen J.L."/>
            <person name="Fitzpatrick D.A."/>
            <person name="Frisvad J.C."/>
            <person name="Nielsen K.L."/>
        </authorList>
    </citation>
    <scope>NUCLEOTIDE SEQUENCE</scope>
    <source>
        <strain evidence="4">IBT 19713</strain>
    </source>
</reference>
<evidence type="ECO:0000313" key="5">
    <source>
        <dbReference type="Proteomes" id="UP001150941"/>
    </source>
</evidence>
<feature type="compositionally biased region" description="Basic and acidic residues" evidence="2">
    <location>
        <begin position="204"/>
        <end position="232"/>
    </location>
</feature>
<evidence type="ECO:0000313" key="4">
    <source>
        <dbReference type="EMBL" id="KAJ5248877.1"/>
    </source>
</evidence>
<dbReference type="InterPro" id="IPR039207">
    <property type="entry name" value="MMTAG2-like"/>
</dbReference>
<dbReference type="EMBL" id="JAPQKS010000001">
    <property type="protein sequence ID" value="KAJ5248877.1"/>
    <property type="molecule type" value="Genomic_DNA"/>
</dbReference>
<evidence type="ECO:0000259" key="3">
    <source>
        <dbReference type="Pfam" id="PF10159"/>
    </source>
</evidence>
<accession>A0A9W9PK37</accession>
<proteinExistence type="predicted"/>
<sequence length="232" mass="25981">MDLIAGVRKEGSRGGRSEFKWSDVQNSTHRENYLGHSLMAPVGRWQQGRDLSWYAKGNVEEEAERLRKEQEERQRVKDAEEEAMARALGLPIPEKASNNANLVPLGEKEAGQAGTEVTVAVEAHDVSGEGITVMIEDVTGKDHIADGMKKKTDAEIITITTAIVIAIAPVRAPALMTGSTDEDGIIHDRELHVFGTMMGGYRPRRTERSYSPRERRQSPERQRGRDDRDRRH</sequence>
<dbReference type="Pfam" id="PF10159">
    <property type="entry name" value="MMtag"/>
    <property type="match status" value="1"/>
</dbReference>
<keyword evidence="5" id="KW-1185">Reference proteome</keyword>
<dbReference type="InterPro" id="IPR019315">
    <property type="entry name" value="MMTA2_N"/>
</dbReference>
<protein>
    <recommendedName>
        <fullName evidence="3">Multiple myeloma tumor-associated protein 2-like N-terminal domain-containing protein</fullName>
    </recommendedName>
</protein>
<reference evidence="4" key="1">
    <citation type="submission" date="2022-11" db="EMBL/GenBank/DDBJ databases">
        <authorList>
            <person name="Petersen C."/>
        </authorList>
    </citation>
    <scope>NUCLEOTIDE SEQUENCE</scope>
    <source>
        <strain evidence="4">IBT 19713</strain>
    </source>
</reference>
<keyword evidence="1" id="KW-0175">Coiled coil</keyword>
<comment type="caution">
    <text evidence="4">The sequence shown here is derived from an EMBL/GenBank/DDBJ whole genome shotgun (WGS) entry which is preliminary data.</text>
</comment>
<organism evidence="4 5">
    <name type="scientific">Penicillium chermesinum</name>
    <dbReference type="NCBI Taxonomy" id="63820"/>
    <lineage>
        <taxon>Eukaryota</taxon>
        <taxon>Fungi</taxon>
        <taxon>Dikarya</taxon>
        <taxon>Ascomycota</taxon>
        <taxon>Pezizomycotina</taxon>
        <taxon>Eurotiomycetes</taxon>
        <taxon>Eurotiomycetidae</taxon>
        <taxon>Eurotiales</taxon>
        <taxon>Aspergillaceae</taxon>
        <taxon>Penicillium</taxon>
    </lineage>
</organism>
<gene>
    <name evidence="4" type="ORF">N7468_000328</name>
</gene>
<feature type="coiled-coil region" evidence="1">
    <location>
        <begin position="56"/>
        <end position="86"/>
    </location>
</feature>
<dbReference type="AlphaFoldDB" id="A0A9W9PK37"/>
<feature type="region of interest" description="Disordered" evidence="2">
    <location>
        <begin position="199"/>
        <end position="232"/>
    </location>
</feature>
<dbReference type="GeneID" id="83196928"/>
<dbReference type="OrthoDB" id="5390672at2759"/>
<dbReference type="PANTHER" id="PTHR14580">
    <property type="entry name" value="MULTIPLE MYELOMA TUMOR-ASSOCIATED PROTEIN 2 FAMILY MEMBER"/>
    <property type="match status" value="1"/>
</dbReference>
<name>A0A9W9PK37_9EURO</name>
<dbReference type="RefSeq" id="XP_058335656.1">
    <property type="nucleotide sequence ID" value="XM_058469625.1"/>
</dbReference>
<feature type="domain" description="Multiple myeloma tumor-associated protein 2-like N-terminal" evidence="3">
    <location>
        <begin position="11"/>
        <end position="89"/>
    </location>
</feature>
<dbReference type="Proteomes" id="UP001150941">
    <property type="component" value="Unassembled WGS sequence"/>
</dbReference>